<organism evidence="3 4">
    <name type="scientific">Nonomuraea monospora</name>
    <dbReference type="NCBI Taxonomy" id="568818"/>
    <lineage>
        <taxon>Bacteria</taxon>
        <taxon>Bacillati</taxon>
        <taxon>Actinomycetota</taxon>
        <taxon>Actinomycetes</taxon>
        <taxon>Streptosporangiales</taxon>
        <taxon>Streptosporangiaceae</taxon>
        <taxon>Nonomuraea</taxon>
    </lineage>
</organism>
<name>A0ABP5NZW2_9ACTN</name>
<reference evidence="4" key="1">
    <citation type="journal article" date="2019" name="Int. J. Syst. Evol. Microbiol.">
        <title>The Global Catalogue of Microorganisms (GCM) 10K type strain sequencing project: providing services to taxonomists for standard genome sequencing and annotation.</title>
        <authorList>
            <consortium name="The Broad Institute Genomics Platform"/>
            <consortium name="The Broad Institute Genome Sequencing Center for Infectious Disease"/>
            <person name="Wu L."/>
            <person name="Ma J."/>
        </authorList>
    </citation>
    <scope>NUCLEOTIDE SEQUENCE [LARGE SCALE GENOMIC DNA]</scope>
    <source>
        <strain evidence="4">JCM 16114</strain>
    </source>
</reference>
<sequence length="168" mass="16956">MRGLIRGEGVVWALLVCLSAAMAGASFGYGVTKDGGEVGPGFLPLVAGVALALLSAACLLRSARRAAEADGADGADEPDEPDEVDPARIRTLWTVFGLLLVALLLVPLTGFLVAFGLLVFAVSAFVEKQPIVPAAAIAVAATLVIYAVFVLFLAVPLPGGLLGVGGDG</sequence>
<gene>
    <name evidence="3" type="ORF">GCM10009850_002480</name>
</gene>
<dbReference type="Proteomes" id="UP001499843">
    <property type="component" value="Unassembled WGS sequence"/>
</dbReference>
<dbReference type="Pfam" id="PF07331">
    <property type="entry name" value="TctB"/>
    <property type="match status" value="1"/>
</dbReference>
<dbReference type="InterPro" id="IPR009936">
    <property type="entry name" value="DUF1468"/>
</dbReference>
<evidence type="ECO:0000313" key="3">
    <source>
        <dbReference type="EMBL" id="GAA2204231.1"/>
    </source>
</evidence>
<evidence type="ECO:0000259" key="2">
    <source>
        <dbReference type="Pfam" id="PF07331"/>
    </source>
</evidence>
<keyword evidence="1" id="KW-0812">Transmembrane</keyword>
<keyword evidence="1" id="KW-1133">Transmembrane helix</keyword>
<comment type="caution">
    <text evidence="3">The sequence shown here is derived from an EMBL/GenBank/DDBJ whole genome shotgun (WGS) entry which is preliminary data.</text>
</comment>
<feature type="transmembrane region" description="Helical" evidence="1">
    <location>
        <begin position="98"/>
        <end position="125"/>
    </location>
</feature>
<dbReference type="EMBL" id="BAAAQX010000001">
    <property type="protein sequence ID" value="GAA2204231.1"/>
    <property type="molecule type" value="Genomic_DNA"/>
</dbReference>
<evidence type="ECO:0000256" key="1">
    <source>
        <dbReference type="SAM" id="Phobius"/>
    </source>
</evidence>
<proteinExistence type="predicted"/>
<keyword evidence="1" id="KW-0472">Membrane</keyword>
<keyword evidence="4" id="KW-1185">Reference proteome</keyword>
<evidence type="ECO:0000313" key="4">
    <source>
        <dbReference type="Proteomes" id="UP001499843"/>
    </source>
</evidence>
<protein>
    <recommendedName>
        <fullName evidence="2">DUF1468 domain-containing protein</fullName>
    </recommendedName>
</protein>
<feature type="domain" description="DUF1468" evidence="2">
    <location>
        <begin position="11"/>
        <end position="158"/>
    </location>
</feature>
<accession>A0ABP5NZW2</accession>
<feature type="transmembrane region" description="Helical" evidence="1">
    <location>
        <begin position="38"/>
        <end position="60"/>
    </location>
</feature>
<feature type="transmembrane region" description="Helical" evidence="1">
    <location>
        <begin position="131"/>
        <end position="155"/>
    </location>
</feature>
<dbReference type="RefSeq" id="WP_344470245.1">
    <property type="nucleotide sequence ID" value="NZ_BAAAQX010000001.1"/>
</dbReference>